<protein>
    <submittedName>
        <fullName evidence="2">Uncharacterized protein</fullName>
    </submittedName>
</protein>
<feature type="compositionally biased region" description="Basic and acidic residues" evidence="1">
    <location>
        <begin position="116"/>
        <end position="128"/>
    </location>
</feature>
<accession>A0ABR4G4V5</accession>
<evidence type="ECO:0000256" key="1">
    <source>
        <dbReference type="SAM" id="MobiDB-lite"/>
    </source>
</evidence>
<keyword evidence="3" id="KW-1185">Reference proteome</keyword>
<proteinExistence type="predicted"/>
<dbReference type="EMBL" id="JBFTWV010000049">
    <property type="protein sequence ID" value="KAL2794049.1"/>
    <property type="molecule type" value="Genomic_DNA"/>
</dbReference>
<evidence type="ECO:0000313" key="2">
    <source>
        <dbReference type="EMBL" id="KAL2794049.1"/>
    </source>
</evidence>
<name>A0ABR4G4V5_9EURO</name>
<organism evidence="2 3">
    <name type="scientific">Aspergillus keveii</name>
    <dbReference type="NCBI Taxonomy" id="714993"/>
    <lineage>
        <taxon>Eukaryota</taxon>
        <taxon>Fungi</taxon>
        <taxon>Dikarya</taxon>
        <taxon>Ascomycota</taxon>
        <taxon>Pezizomycotina</taxon>
        <taxon>Eurotiomycetes</taxon>
        <taxon>Eurotiomycetidae</taxon>
        <taxon>Eurotiales</taxon>
        <taxon>Aspergillaceae</taxon>
        <taxon>Aspergillus</taxon>
        <taxon>Aspergillus subgen. Nidulantes</taxon>
    </lineage>
</organism>
<sequence length="343" mass="38389">MLQPRVMLLRPRRVGWMEPSLPSIRQFSLSKTLRDDPAPPSKSSSPPSKSTQPKKLKIPPALLKFKNSNTDKAGPRRFVDARQLAASRRPGQPPNVLKGPARFQGRKPGSAGPRTPSRDRKPGTERSAQRGNQRRPFRRRLDDGAGDTALENELEDVYRELAEKDKPTPTRYQPQPPSLQNLSEMWPSFPTDVTATTAGIVEKLSSLGGRIADGYVPPYILGKRLSDGEYVRFLSEEEKAQAFEAAKKYRQEDADKLSQKKGELVDPRPVELESVKTEDHQLLIQSLGLGKYPSLETKKNESPLGEILRNIQNNETYHAAGKQSQFMAKVESLLVQPRPAKRA</sequence>
<feature type="compositionally biased region" description="Low complexity" evidence="1">
    <location>
        <begin position="41"/>
        <end position="51"/>
    </location>
</feature>
<feature type="region of interest" description="Disordered" evidence="1">
    <location>
        <begin position="17"/>
        <end position="150"/>
    </location>
</feature>
<gene>
    <name evidence="2" type="ORF">BJX66DRAFT_325589</name>
</gene>
<reference evidence="2 3" key="1">
    <citation type="submission" date="2024-07" db="EMBL/GenBank/DDBJ databases">
        <title>Section-level genome sequencing and comparative genomics of Aspergillus sections Usti and Cavernicolus.</title>
        <authorList>
            <consortium name="Lawrence Berkeley National Laboratory"/>
            <person name="Nybo J.L."/>
            <person name="Vesth T.C."/>
            <person name="Theobald S."/>
            <person name="Frisvad J.C."/>
            <person name="Larsen T.O."/>
            <person name="Kjaerboelling I."/>
            <person name="Rothschild-Mancinelli K."/>
            <person name="Lyhne E.K."/>
            <person name="Kogle M.E."/>
            <person name="Barry K."/>
            <person name="Clum A."/>
            <person name="Na H."/>
            <person name="Ledsgaard L."/>
            <person name="Lin J."/>
            <person name="Lipzen A."/>
            <person name="Kuo A."/>
            <person name="Riley R."/>
            <person name="Mondo S."/>
            <person name="Labutti K."/>
            <person name="Haridas S."/>
            <person name="Pangalinan J."/>
            <person name="Salamov A.A."/>
            <person name="Simmons B.A."/>
            <person name="Magnuson J.K."/>
            <person name="Chen J."/>
            <person name="Drula E."/>
            <person name="Henrissat B."/>
            <person name="Wiebenga A."/>
            <person name="Lubbers R.J."/>
            <person name="Gomes A.C."/>
            <person name="Makela M.R."/>
            <person name="Stajich J."/>
            <person name="Grigoriev I.V."/>
            <person name="Mortensen U.H."/>
            <person name="De Vries R.P."/>
            <person name="Baker S.E."/>
            <person name="Andersen M.R."/>
        </authorList>
    </citation>
    <scope>NUCLEOTIDE SEQUENCE [LARGE SCALE GENOMIC DNA]</scope>
    <source>
        <strain evidence="2 3">CBS 209.92</strain>
    </source>
</reference>
<dbReference type="Proteomes" id="UP001610563">
    <property type="component" value="Unassembled WGS sequence"/>
</dbReference>
<evidence type="ECO:0000313" key="3">
    <source>
        <dbReference type="Proteomes" id="UP001610563"/>
    </source>
</evidence>
<comment type="caution">
    <text evidence="2">The sequence shown here is derived from an EMBL/GenBank/DDBJ whole genome shotgun (WGS) entry which is preliminary data.</text>
</comment>